<dbReference type="OrthoDB" id="5608565at2"/>
<evidence type="ECO:0000313" key="4">
    <source>
        <dbReference type="Proteomes" id="UP000006242"/>
    </source>
</evidence>
<feature type="domain" description="PepSY" evidence="2">
    <location>
        <begin position="108"/>
        <end position="167"/>
    </location>
</feature>
<keyword evidence="1" id="KW-0732">Signal</keyword>
<keyword evidence="4" id="KW-1185">Reference proteome</keyword>
<evidence type="ECO:0000313" key="3">
    <source>
        <dbReference type="EMBL" id="ERJ19659.1"/>
    </source>
</evidence>
<dbReference type="EMBL" id="AFNV02000008">
    <property type="protein sequence ID" value="ERJ19659.1"/>
    <property type="molecule type" value="Genomic_DNA"/>
</dbReference>
<name>U2FUP2_9GAMM</name>
<dbReference type="RefSeq" id="WP_006912925.1">
    <property type="nucleotide sequence ID" value="NZ_AFNV02000008.1"/>
</dbReference>
<dbReference type="Pfam" id="PF03413">
    <property type="entry name" value="PepSY"/>
    <property type="match status" value="2"/>
</dbReference>
<dbReference type="eggNOG" id="COG3212">
    <property type="taxonomic scope" value="Bacteria"/>
</dbReference>
<reference evidence="3 4" key="2">
    <citation type="journal article" date="2013" name="PLoS ONE">
        <title>INDIGO - INtegrated Data Warehouse of MIcrobial GenOmes with Examples from the Red Sea Extremophiles.</title>
        <authorList>
            <person name="Alam I."/>
            <person name="Antunes A."/>
            <person name="Kamau A.A."/>
            <person name="Ba Alawi W."/>
            <person name="Kalkatawi M."/>
            <person name="Stingl U."/>
            <person name="Bajic V.B."/>
        </authorList>
    </citation>
    <scope>NUCLEOTIDE SEQUENCE [LARGE SCALE GENOMIC DNA]</scope>
    <source>
        <strain evidence="3 4">E1L3A</strain>
    </source>
</reference>
<gene>
    <name evidence="3" type="ORF">SSPSH_001429</name>
</gene>
<dbReference type="AlphaFoldDB" id="U2FUP2"/>
<proteinExistence type="predicted"/>
<evidence type="ECO:0000259" key="2">
    <source>
        <dbReference type="Pfam" id="PF03413"/>
    </source>
</evidence>
<feature type="chain" id="PRO_5004626462" evidence="1">
    <location>
        <begin position="26"/>
        <end position="187"/>
    </location>
</feature>
<feature type="signal peptide" evidence="1">
    <location>
        <begin position="1"/>
        <end position="25"/>
    </location>
</feature>
<evidence type="ECO:0000256" key="1">
    <source>
        <dbReference type="SAM" id="SignalP"/>
    </source>
</evidence>
<accession>U2FUP2</accession>
<reference evidence="3 4" key="1">
    <citation type="journal article" date="2011" name="J. Bacteriol.">
        <title>Genome sequence of Salinisphaera shabanensis, a gammaproteobacterium from the harsh, variable environment of the brine-seawater interface of the Shaban Deep in the Red Sea.</title>
        <authorList>
            <person name="Antunes A."/>
            <person name="Alam I."/>
            <person name="Bajic V.B."/>
            <person name="Stingl U."/>
        </authorList>
    </citation>
    <scope>NUCLEOTIDE SEQUENCE [LARGE SCALE GENOMIC DNA]</scope>
    <source>
        <strain evidence="3 4">E1L3A</strain>
    </source>
</reference>
<organism evidence="3 4">
    <name type="scientific">Salinisphaera shabanensis E1L3A</name>
    <dbReference type="NCBI Taxonomy" id="1033802"/>
    <lineage>
        <taxon>Bacteria</taxon>
        <taxon>Pseudomonadati</taxon>
        <taxon>Pseudomonadota</taxon>
        <taxon>Gammaproteobacteria</taxon>
        <taxon>Salinisphaerales</taxon>
        <taxon>Salinisphaeraceae</taxon>
        <taxon>Salinisphaera</taxon>
    </lineage>
</organism>
<sequence>MIPKPLSSIGALVATTLLSVTAASAAPPDDQISLEQCLDAAQNVRRGDIVKVEYLSVSPAGAPTYEIEVRDSSGTEWELMCNARTGDIYELETEAESADEEAFARTAKVSEAEAIKTAQTRFGGEVVEVEYEIESNGSPSYEIDLAQEGQDSEFKVEVDAASGEIVELSVEQWQIGQEPDEKANPTR</sequence>
<dbReference type="STRING" id="1033802.SSPSH_001429"/>
<comment type="caution">
    <text evidence="3">The sequence shown here is derived from an EMBL/GenBank/DDBJ whole genome shotgun (WGS) entry which is preliminary data.</text>
</comment>
<dbReference type="Proteomes" id="UP000006242">
    <property type="component" value="Unassembled WGS sequence"/>
</dbReference>
<dbReference type="Gene3D" id="3.10.450.40">
    <property type="match status" value="2"/>
</dbReference>
<protein>
    <submittedName>
        <fullName evidence="3">Peptidase protein</fullName>
    </submittedName>
</protein>
<feature type="domain" description="PepSY" evidence="2">
    <location>
        <begin position="32"/>
        <end position="88"/>
    </location>
</feature>
<dbReference type="InterPro" id="IPR025711">
    <property type="entry name" value="PepSY"/>
</dbReference>